<evidence type="ECO:0000256" key="1">
    <source>
        <dbReference type="ARBA" id="ARBA00008638"/>
    </source>
</evidence>
<comment type="similarity">
    <text evidence="1">Belongs to the cyclin family. Cyclin C subfamily.</text>
</comment>
<accession>A0A3N4LLZ0</accession>
<keyword evidence="3" id="KW-0195">Cyclin</keyword>
<dbReference type="OrthoDB" id="10264655at2759"/>
<dbReference type="Proteomes" id="UP000267821">
    <property type="component" value="Unassembled WGS sequence"/>
</dbReference>
<dbReference type="GO" id="GO:0006357">
    <property type="term" value="P:regulation of transcription by RNA polymerase II"/>
    <property type="evidence" value="ECO:0007669"/>
    <property type="project" value="InterPro"/>
</dbReference>
<gene>
    <name evidence="5" type="ORF">L211DRAFT_787935</name>
</gene>
<dbReference type="InterPro" id="IPR006671">
    <property type="entry name" value="Cyclin_N"/>
</dbReference>
<dbReference type="PANTHER" id="PTHR10026">
    <property type="entry name" value="CYCLIN"/>
    <property type="match status" value="1"/>
</dbReference>
<evidence type="ECO:0000259" key="4">
    <source>
        <dbReference type="SMART" id="SM00385"/>
    </source>
</evidence>
<evidence type="ECO:0000256" key="2">
    <source>
        <dbReference type="ARBA" id="ARBA00014912"/>
    </source>
</evidence>
<evidence type="ECO:0000313" key="5">
    <source>
        <dbReference type="EMBL" id="RPB22768.1"/>
    </source>
</evidence>
<dbReference type="AlphaFoldDB" id="A0A3N4LLZ0"/>
<proteinExistence type="inferred from homology"/>
<keyword evidence="6" id="KW-1185">Reference proteome</keyword>
<feature type="domain" description="Cyclin-like" evidence="4">
    <location>
        <begin position="39"/>
        <end position="156"/>
    </location>
</feature>
<organism evidence="5 6">
    <name type="scientific">Terfezia boudieri ATCC MYA-4762</name>
    <dbReference type="NCBI Taxonomy" id="1051890"/>
    <lineage>
        <taxon>Eukaryota</taxon>
        <taxon>Fungi</taxon>
        <taxon>Dikarya</taxon>
        <taxon>Ascomycota</taxon>
        <taxon>Pezizomycotina</taxon>
        <taxon>Pezizomycetes</taxon>
        <taxon>Pezizales</taxon>
        <taxon>Pezizaceae</taxon>
        <taxon>Terfezia</taxon>
    </lineage>
</organism>
<dbReference type="InParanoid" id="A0A3N4LLZ0"/>
<name>A0A3N4LLZ0_9PEZI</name>
<evidence type="ECO:0000313" key="6">
    <source>
        <dbReference type="Proteomes" id="UP000267821"/>
    </source>
</evidence>
<dbReference type="InterPro" id="IPR013763">
    <property type="entry name" value="Cyclin-like_dom"/>
</dbReference>
<dbReference type="Gene3D" id="1.10.472.10">
    <property type="entry name" value="Cyclin-like"/>
    <property type="match status" value="2"/>
</dbReference>
<protein>
    <recommendedName>
        <fullName evidence="2">RNA polymerase II holoenzyme cyclin-like subunit</fullName>
    </recommendedName>
</protein>
<dbReference type="STRING" id="1051890.A0A3N4LLZ0"/>
<dbReference type="InterPro" id="IPR043198">
    <property type="entry name" value="Cyclin/Ssn8"/>
</dbReference>
<sequence length="308" mass="33806">MGSLLANPLASPLQLAASPSQSDGIPQDLEASLRFAGCALIQSAGILLRLPQTTVATAIVLLQRFYLVSSMREHPIRPTVSAALFLSSKLTEQARRPRDIINVLAYILSVPTPCPISPPKTGDFPETPNPETYYVPESSYFAQRTHLLQLEAHILRAIAFQTHIALPYTLAINYLQALDALKPHPTIVKRTFGYLTDALLSPSLLYLTHQPNALAVAAIYLAARECGAKMPDAGLVPGVEVEAGWWDIFDVDREELGFLVVCLKAVGEWVGTEVEKWRGKWGDLLAVGEDGSAEGLERELERRRRGEE</sequence>
<reference evidence="5 6" key="1">
    <citation type="journal article" date="2018" name="Nat. Ecol. Evol.">
        <title>Pezizomycetes genomes reveal the molecular basis of ectomycorrhizal truffle lifestyle.</title>
        <authorList>
            <person name="Murat C."/>
            <person name="Payen T."/>
            <person name="Noel B."/>
            <person name="Kuo A."/>
            <person name="Morin E."/>
            <person name="Chen J."/>
            <person name="Kohler A."/>
            <person name="Krizsan K."/>
            <person name="Balestrini R."/>
            <person name="Da Silva C."/>
            <person name="Montanini B."/>
            <person name="Hainaut M."/>
            <person name="Levati E."/>
            <person name="Barry K.W."/>
            <person name="Belfiori B."/>
            <person name="Cichocki N."/>
            <person name="Clum A."/>
            <person name="Dockter R.B."/>
            <person name="Fauchery L."/>
            <person name="Guy J."/>
            <person name="Iotti M."/>
            <person name="Le Tacon F."/>
            <person name="Lindquist E.A."/>
            <person name="Lipzen A."/>
            <person name="Malagnac F."/>
            <person name="Mello A."/>
            <person name="Molinier V."/>
            <person name="Miyauchi S."/>
            <person name="Poulain J."/>
            <person name="Riccioni C."/>
            <person name="Rubini A."/>
            <person name="Sitrit Y."/>
            <person name="Splivallo R."/>
            <person name="Traeger S."/>
            <person name="Wang M."/>
            <person name="Zifcakova L."/>
            <person name="Wipf D."/>
            <person name="Zambonelli A."/>
            <person name="Paolocci F."/>
            <person name="Nowrousian M."/>
            <person name="Ottonello S."/>
            <person name="Baldrian P."/>
            <person name="Spatafora J.W."/>
            <person name="Henrissat B."/>
            <person name="Nagy L.G."/>
            <person name="Aury J.M."/>
            <person name="Wincker P."/>
            <person name="Grigoriev I.V."/>
            <person name="Bonfante P."/>
            <person name="Martin F.M."/>
        </authorList>
    </citation>
    <scope>NUCLEOTIDE SEQUENCE [LARGE SCALE GENOMIC DNA]</scope>
    <source>
        <strain evidence="5 6">ATCC MYA-4762</strain>
    </source>
</reference>
<dbReference type="GO" id="GO:0016538">
    <property type="term" value="F:cyclin-dependent protein serine/threonine kinase regulator activity"/>
    <property type="evidence" value="ECO:0007669"/>
    <property type="project" value="InterPro"/>
</dbReference>
<dbReference type="EMBL" id="ML121549">
    <property type="protein sequence ID" value="RPB22768.1"/>
    <property type="molecule type" value="Genomic_DNA"/>
</dbReference>
<dbReference type="SMART" id="SM00385">
    <property type="entry name" value="CYCLIN"/>
    <property type="match status" value="1"/>
</dbReference>
<dbReference type="SUPFAM" id="SSF47954">
    <property type="entry name" value="Cyclin-like"/>
    <property type="match status" value="2"/>
</dbReference>
<dbReference type="Pfam" id="PF00134">
    <property type="entry name" value="Cyclin_N"/>
    <property type="match status" value="1"/>
</dbReference>
<dbReference type="InterPro" id="IPR036915">
    <property type="entry name" value="Cyclin-like_sf"/>
</dbReference>
<evidence type="ECO:0000256" key="3">
    <source>
        <dbReference type="RuleBase" id="RU000383"/>
    </source>
</evidence>